<dbReference type="InterPro" id="IPR051199">
    <property type="entry name" value="LPS_LOS_Heptosyltrfase"/>
</dbReference>
<protein>
    <recommendedName>
        <fullName evidence="5">ADP-heptose--LPS heptosyltransferase 2</fullName>
    </recommendedName>
</protein>
<accession>A0A345DDM4</accession>
<dbReference type="GO" id="GO:0009244">
    <property type="term" value="P:lipopolysaccharide core region biosynthetic process"/>
    <property type="evidence" value="ECO:0007669"/>
    <property type="project" value="TreeGrafter"/>
</dbReference>
<keyword evidence="4" id="KW-1185">Reference proteome</keyword>
<dbReference type="GO" id="GO:0008713">
    <property type="term" value="F:ADP-heptose-lipopolysaccharide heptosyltransferase activity"/>
    <property type="evidence" value="ECO:0007669"/>
    <property type="project" value="TreeGrafter"/>
</dbReference>
<dbReference type="Proteomes" id="UP000252182">
    <property type="component" value="Chromosome"/>
</dbReference>
<dbReference type="KEGG" id="hyf:DTO96_102216"/>
<evidence type="ECO:0000256" key="2">
    <source>
        <dbReference type="ARBA" id="ARBA00022679"/>
    </source>
</evidence>
<organism evidence="3 4">
    <name type="scientific">Ephemeroptericola cinctiostellae</name>
    <dbReference type="NCBI Taxonomy" id="2268024"/>
    <lineage>
        <taxon>Bacteria</taxon>
        <taxon>Pseudomonadati</taxon>
        <taxon>Pseudomonadota</taxon>
        <taxon>Betaproteobacteria</taxon>
        <taxon>Burkholderiales</taxon>
        <taxon>Burkholderiaceae</taxon>
        <taxon>Ephemeroptericola</taxon>
    </lineage>
</organism>
<evidence type="ECO:0000256" key="1">
    <source>
        <dbReference type="ARBA" id="ARBA00022676"/>
    </source>
</evidence>
<proteinExistence type="predicted"/>
<dbReference type="Pfam" id="PF01075">
    <property type="entry name" value="Glyco_transf_9"/>
    <property type="match status" value="1"/>
</dbReference>
<dbReference type="AlphaFoldDB" id="A0A345DDM4"/>
<dbReference type="PANTHER" id="PTHR30160">
    <property type="entry name" value="TETRAACYLDISACCHARIDE 4'-KINASE-RELATED"/>
    <property type="match status" value="1"/>
</dbReference>
<dbReference type="GO" id="GO:0005829">
    <property type="term" value="C:cytosol"/>
    <property type="evidence" value="ECO:0007669"/>
    <property type="project" value="TreeGrafter"/>
</dbReference>
<evidence type="ECO:0000313" key="4">
    <source>
        <dbReference type="Proteomes" id="UP000252182"/>
    </source>
</evidence>
<gene>
    <name evidence="3" type="ORF">DTO96_102216</name>
</gene>
<evidence type="ECO:0008006" key="5">
    <source>
        <dbReference type="Google" id="ProtNLM"/>
    </source>
</evidence>
<name>A0A345DDM4_9BURK</name>
<sequence length="322" mass="36447">MKKYMKKQALILRAPNWIGDTIYCLPVWMRLSEHYHLHIVGKGWLKDLLSGYPEWQTYKLPAKVFERRAQYLTIKNQLQAENQLPNGINAIVFPTSFGSVFEPFLAGLHVLAHAHEGRALFLKQKVKMPNKASSIYKRYWDLGNAFFNETQPAPKSIDFKINPEVEHSIAHDYLKEHGLSQGEYIVLCPFAAGNFEGQDKKWPEFGSFANHLVKIGWPVVCCPAPNEEETWQSQYSNIPALKNLSLSEYAAVLKYAKCVVANDTGPGHLAAGVGVKTISVLNRTKFETYGAVGDHVSYVKHEPSWPSVEAVMQHVQLRLSHD</sequence>
<keyword evidence="1" id="KW-0328">Glycosyltransferase</keyword>
<keyword evidence="2" id="KW-0808">Transferase</keyword>
<dbReference type="SUPFAM" id="SSF53756">
    <property type="entry name" value="UDP-Glycosyltransferase/glycogen phosphorylase"/>
    <property type="match status" value="1"/>
</dbReference>
<dbReference type="EMBL" id="CP031124">
    <property type="protein sequence ID" value="AXF86462.1"/>
    <property type="molecule type" value="Genomic_DNA"/>
</dbReference>
<dbReference type="InterPro" id="IPR002201">
    <property type="entry name" value="Glyco_trans_9"/>
</dbReference>
<reference evidence="4" key="1">
    <citation type="submission" date="2018-07" db="EMBL/GenBank/DDBJ databases">
        <authorList>
            <person name="Kim H."/>
        </authorList>
    </citation>
    <scope>NUCLEOTIDE SEQUENCE [LARGE SCALE GENOMIC DNA]</scope>
    <source>
        <strain evidence="4">F02</strain>
    </source>
</reference>
<dbReference type="Gene3D" id="3.40.50.2000">
    <property type="entry name" value="Glycogen Phosphorylase B"/>
    <property type="match status" value="2"/>
</dbReference>
<evidence type="ECO:0000313" key="3">
    <source>
        <dbReference type="EMBL" id="AXF86462.1"/>
    </source>
</evidence>